<organism evidence="3 4">
    <name type="scientific">Ephemerocybe angulata</name>
    <dbReference type="NCBI Taxonomy" id="980116"/>
    <lineage>
        <taxon>Eukaryota</taxon>
        <taxon>Fungi</taxon>
        <taxon>Dikarya</taxon>
        <taxon>Basidiomycota</taxon>
        <taxon>Agaricomycotina</taxon>
        <taxon>Agaricomycetes</taxon>
        <taxon>Agaricomycetidae</taxon>
        <taxon>Agaricales</taxon>
        <taxon>Agaricineae</taxon>
        <taxon>Psathyrellaceae</taxon>
        <taxon>Ephemerocybe</taxon>
    </lineage>
</organism>
<reference evidence="3 4" key="1">
    <citation type="submission" date="2020-07" db="EMBL/GenBank/DDBJ databases">
        <title>Comparative genomics of pyrophilous fungi reveals a link between fire events and developmental genes.</title>
        <authorList>
            <consortium name="DOE Joint Genome Institute"/>
            <person name="Steindorff A.S."/>
            <person name="Carver A."/>
            <person name="Calhoun S."/>
            <person name="Stillman K."/>
            <person name="Liu H."/>
            <person name="Lipzen A."/>
            <person name="Pangilinan J."/>
            <person name="Labutti K."/>
            <person name="Bruns T.D."/>
            <person name="Grigoriev I.V."/>
        </authorList>
    </citation>
    <scope>NUCLEOTIDE SEQUENCE [LARGE SCALE GENOMIC DNA]</scope>
    <source>
        <strain evidence="3 4">CBS 144469</strain>
    </source>
</reference>
<sequence>MNFLDLHLRVPEVSSRQGVQPGPETEGPEDTGEADVSSWLMPPPLLRRPTVPLPPIVPGSTQSSINWLLEASLAPKIIWDLGIRPQHARSACHDDEWRPKWLEWPATNPPVLSMTLRAEKCEKAIVIHAGVPRRPFVTIRDVLSQVFRAPKCAVNSKAICHCTTCLPESQDGIGSTSRRSDIPADSLLLHPASSSRRARRPRADESTAGPRVSRQGKHKRDSYMKKGRWIGLRASSKERDVWELVLDQE</sequence>
<dbReference type="Proteomes" id="UP000521943">
    <property type="component" value="Unassembled WGS sequence"/>
</dbReference>
<feature type="region of interest" description="Disordered" evidence="1">
    <location>
        <begin position="169"/>
        <end position="227"/>
    </location>
</feature>
<comment type="caution">
    <text evidence="3">The sequence shown here is derived from an EMBL/GenBank/DDBJ whole genome shotgun (WGS) entry which is preliminary data.</text>
</comment>
<dbReference type="AlphaFoldDB" id="A0A8H6HHP1"/>
<feature type="compositionally biased region" description="Basic residues" evidence="1">
    <location>
        <begin position="214"/>
        <end position="227"/>
    </location>
</feature>
<feature type="region of interest" description="Disordered" evidence="1">
    <location>
        <begin position="14"/>
        <end position="39"/>
    </location>
</feature>
<gene>
    <name evidence="3" type="ORF">DFP72DRAFT_1075648</name>
</gene>
<dbReference type="Pfam" id="PF20415">
    <property type="entry name" value="DUF6699"/>
    <property type="match status" value="1"/>
</dbReference>
<evidence type="ECO:0000256" key="1">
    <source>
        <dbReference type="SAM" id="MobiDB-lite"/>
    </source>
</evidence>
<protein>
    <recommendedName>
        <fullName evidence="2">DUF6699 domain-containing protein</fullName>
    </recommendedName>
</protein>
<accession>A0A8H6HHP1</accession>
<dbReference type="InterPro" id="IPR046522">
    <property type="entry name" value="DUF6699"/>
</dbReference>
<evidence type="ECO:0000259" key="2">
    <source>
        <dbReference type="Pfam" id="PF20415"/>
    </source>
</evidence>
<evidence type="ECO:0000313" key="4">
    <source>
        <dbReference type="Proteomes" id="UP000521943"/>
    </source>
</evidence>
<dbReference type="EMBL" id="JACGCI010000084">
    <property type="protein sequence ID" value="KAF6747193.1"/>
    <property type="molecule type" value="Genomic_DNA"/>
</dbReference>
<evidence type="ECO:0000313" key="3">
    <source>
        <dbReference type="EMBL" id="KAF6747193.1"/>
    </source>
</evidence>
<keyword evidence="4" id="KW-1185">Reference proteome</keyword>
<dbReference type="OrthoDB" id="3116145at2759"/>
<name>A0A8H6HHP1_9AGAR</name>
<proteinExistence type="predicted"/>
<feature type="domain" description="DUF6699" evidence="2">
    <location>
        <begin position="77"/>
        <end position="232"/>
    </location>
</feature>